<name>A0A5J5EZ76_9PEZI</name>
<comment type="caution">
    <text evidence="1">The sequence shown here is derived from an EMBL/GenBank/DDBJ whole genome shotgun (WGS) entry which is preliminary data.</text>
</comment>
<protein>
    <submittedName>
        <fullName evidence="1">Uncharacterized protein</fullName>
    </submittedName>
</protein>
<dbReference type="InParanoid" id="A0A5J5EZ76"/>
<dbReference type="Proteomes" id="UP000326924">
    <property type="component" value="Unassembled WGS sequence"/>
</dbReference>
<sequence length="181" mass="20089">MPSLMNQSLTRCALCIGALSCWKIGSTPMVWRTRSRTGVDMFVHRRHHNRHKGTRIIAPKASPDNTLCPWTLLVGLNAVFVPLFVRSSEDPICSRILALLHRALIASYHLFKSSSVQSACLRAQARRSLAASAVRRGCLAALHFLMPCLRRNLLTVLTDTVGTLIAQFAKWTSSVAVRLVK</sequence>
<proteinExistence type="predicted"/>
<gene>
    <name evidence="1" type="ORF">FN846DRAFT_662380</name>
</gene>
<reference evidence="1 2" key="1">
    <citation type="submission" date="2019-09" db="EMBL/GenBank/DDBJ databases">
        <title>Draft genome of the ectomycorrhizal ascomycete Sphaerosporella brunnea.</title>
        <authorList>
            <consortium name="DOE Joint Genome Institute"/>
            <person name="Benucci G.M."/>
            <person name="Marozzi G."/>
            <person name="Antonielli L."/>
            <person name="Sanchez S."/>
            <person name="Marco P."/>
            <person name="Wang X."/>
            <person name="Falini L.B."/>
            <person name="Barry K."/>
            <person name="Haridas S."/>
            <person name="Lipzen A."/>
            <person name="Labutti K."/>
            <person name="Grigoriev I.V."/>
            <person name="Murat C."/>
            <person name="Martin F."/>
            <person name="Albertini E."/>
            <person name="Donnini D."/>
            <person name="Bonito G."/>
        </authorList>
    </citation>
    <scope>NUCLEOTIDE SEQUENCE [LARGE SCALE GENOMIC DNA]</scope>
    <source>
        <strain evidence="1 2">Sb_GMNB300</strain>
    </source>
</reference>
<keyword evidence="2" id="KW-1185">Reference proteome</keyword>
<organism evidence="1 2">
    <name type="scientific">Sphaerosporella brunnea</name>
    <dbReference type="NCBI Taxonomy" id="1250544"/>
    <lineage>
        <taxon>Eukaryota</taxon>
        <taxon>Fungi</taxon>
        <taxon>Dikarya</taxon>
        <taxon>Ascomycota</taxon>
        <taxon>Pezizomycotina</taxon>
        <taxon>Pezizomycetes</taxon>
        <taxon>Pezizales</taxon>
        <taxon>Pyronemataceae</taxon>
        <taxon>Sphaerosporella</taxon>
    </lineage>
</organism>
<evidence type="ECO:0000313" key="1">
    <source>
        <dbReference type="EMBL" id="KAA8908317.1"/>
    </source>
</evidence>
<evidence type="ECO:0000313" key="2">
    <source>
        <dbReference type="Proteomes" id="UP000326924"/>
    </source>
</evidence>
<dbReference type="EMBL" id="VXIS01000069">
    <property type="protein sequence ID" value="KAA8908317.1"/>
    <property type="molecule type" value="Genomic_DNA"/>
</dbReference>
<dbReference type="AlphaFoldDB" id="A0A5J5EZ76"/>
<accession>A0A5J5EZ76</accession>